<dbReference type="PANTHER" id="PTHR14027">
    <property type="entry name" value="RNA POLYMERASE-ASSOCIATED PROTEIN CTR9"/>
    <property type="match status" value="1"/>
</dbReference>
<dbReference type="Gene3D" id="1.25.40.10">
    <property type="entry name" value="Tetratricopeptide repeat domain"/>
    <property type="match status" value="2"/>
</dbReference>
<feature type="repeat" description="TPR" evidence="3">
    <location>
        <begin position="169"/>
        <end position="202"/>
    </location>
</feature>
<evidence type="ECO:0000256" key="4">
    <source>
        <dbReference type="SAM" id="Phobius"/>
    </source>
</evidence>
<dbReference type="InterPro" id="IPR019734">
    <property type="entry name" value="TPR_rpt"/>
</dbReference>
<dbReference type="Pfam" id="PF13432">
    <property type="entry name" value="TPR_16"/>
    <property type="match status" value="1"/>
</dbReference>
<keyword evidence="1" id="KW-0677">Repeat</keyword>
<dbReference type="PANTHER" id="PTHR14027:SF2">
    <property type="entry name" value="RNA POLYMERASE-ASSOCIATED PROTEIN CTR9 HOMOLOG"/>
    <property type="match status" value="1"/>
</dbReference>
<proteinExistence type="predicted"/>
<name>A0ABW3DC38_9BACL</name>
<comment type="caution">
    <text evidence="5">The sequence shown here is derived from an EMBL/GenBank/DDBJ whole genome shotgun (WGS) entry which is preliminary data.</text>
</comment>
<evidence type="ECO:0000256" key="3">
    <source>
        <dbReference type="PROSITE-ProRule" id="PRU00339"/>
    </source>
</evidence>
<evidence type="ECO:0000256" key="2">
    <source>
        <dbReference type="ARBA" id="ARBA00022803"/>
    </source>
</evidence>
<sequence>MRNIFVFALLWWLIGNPFIAIIILFVVLYWLDRKFLGLSPSITKPFRQSRRLRQLRQELRLQPHQTSAKLEAAYLLIGKKKYREALSYLEEIEPMMEESADVQFGIGLCRLKLGELESGERSMLRSIELNPRIRYGEPFLRLGEAFAESKPDQALAYLEQFREVHSSSCEAYYRLGQLYDRLGRRQEARQAYAETLDIYRGLPKYKKRSERRWALLARMKGG</sequence>
<keyword evidence="4" id="KW-0812">Transmembrane</keyword>
<dbReference type="EMBL" id="JBHTIU010000039">
    <property type="protein sequence ID" value="MFD0870107.1"/>
    <property type="molecule type" value="Genomic_DNA"/>
</dbReference>
<dbReference type="RefSeq" id="WP_379288613.1">
    <property type="nucleotide sequence ID" value="NZ_JBHTIU010000039.1"/>
</dbReference>
<protein>
    <submittedName>
        <fullName evidence="5">Tetratricopeptide repeat protein</fullName>
    </submittedName>
</protein>
<keyword evidence="2 3" id="KW-0802">TPR repeat</keyword>
<keyword evidence="4" id="KW-0472">Membrane</keyword>
<gene>
    <name evidence="5" type="ORF">ACFQ03_13175</name>
</gene>
<organism evidence="5 6">
    <name type="scientific">Paenibacillus residui</name>
    <dbReference type="NCBI Taxonomy" id="629724"/>
    <lineage>
        <taxon>Bacteria</taxon>
        <taxon>Bacillati</taxon>
        <taxon>Bacillota</taxon>
        <taxon>Bacilli</taxon>
        <taxon>Bacillales</taxon>
        <taxon>Paenibacillaceae</taxon>
        <taxon>Paenibacillus</taxon>
    </lineage>
</organism>
<dbReference type="PROSITE" id="PS50005">
    <property type="entry name" value="TPR"/>
    <property type="match status" value="1"/>
</dbReference>
<keyword evidence="4" id="KW-1133">Transmembrane helix</keyword>
<dbReference type="Proteomes" id="UP001597120">
    <property type="component" value="Unassembled WGS sequence"/>
</dbReference>
<evidence type="ECO:0000313" key="5">
    <source>
        <dbReference type="EMBL" id="MFD0870107.1"/>
    </source>
</evidence>
<dbReference type="InterPro" id="IPR011990">
    <property type="entry name" value="TPR-like_helical_dom_sf"/>
</dbReference>
<dbReference type="InterPro" id="IPR031101">
    <property type="entry name" value="Ctr9"/>
</dbReference>
<accession>A0ABW3DC38</accession>
<feature type="transmembrane region" description="Helical" evidence="4">
    <location>
        <begin position="6"/>
        <end position="31"/>
    </location>
</feature>
<reference evidence="6" key="1">
    <citation type="journal article" date="2019" name="Int. J. Syst. Evol. Microbiol.">
        <title>The Global Catalogue of Microorganisms (GCM) 10K type strain sequencing project: providing services to taxonomists for standard genome sequencing and annotation.</title>
        <authorList>
            <consortium name="The Broad Institute Genomics Platform"/>
            <consortium name="The Broad Institute Genome Sequencing Center for Infectious Disease"/>
            <person name="Wu L."/>
            <person name="Ma J."/>
        </authorList>
    </citation>
    <scope>NUCLEOTIDE SEQUENCE [LARGE SCALE GENOMIC DNA]</scope>
    <source>
        <strain evidence="6">CCUG 57263</strain>
    </source>
</reference>
<evidence type="ECO:0000313" key="6">
    <source>
        <dbReference type="Proteomes" id="UP001597120"/>
    </source>
</evidence>
<dbReference type="SMART" id="SM00028">
    <property type="entry name" value="TPR"/>
    <property type="match status" value="3"/>
</dbReference>
<evidence type="ECO:0000256" key="1">
    <source>
        <dbReference type="ARBA" id="ARBA00022737"/>
    </source>
</evidence>
<keyword evidence="6" id="KW-1185">Reference proteome</keyword>
<dbReference type="SUPFAM" id="SSF48452">
    <property type="entry name" value="TPR-like"/>
    <property type="match status" value="1"/>
</dbReference>